<dbReference type="InterPro" id="IPR025672">
    <property type="entry name" value="Sigma_reg_C_dom"/>
</dbReference>
<protein>
    <recommendedName>
        <fullName evidence="6">Sigma factor regulator</fullName>
    </recommendedName>
</protein>
<keyword evidence="1" id="KW-0812">Transmembrane</keyword>
<name>A0A2N0Z1C9_9BACI</name>
<dbReference type="RefSeq" id="WP_101177570.1">
    <property type="nucleotide sequence ID" value="NZ_PISE01000026.1"/>
</dbReference>
<accession>A0A2N0Z1C9</accession>
<evidence type="ECO:0000259" key="2">
    <source>
        <dbReference type="Pfam" id="PF13791"/>
    </source>
</evidence>
<dbReference type="Proteomes" id="UP000233375">
    <property type="component" value="Unassembled WGS sequence"/>
</dbReference>
<evidence type="ECO:0008006" key="6">
    <source>
        <dbReference type="Google" id="ProtNLM"/>
    </source>
</evidence>
<evidence type="ECO:0000313" key="5">
    <source>
        <dbReference type="Proteomes" id="UP000233375"/>
    </source>
</evidence>
<feature type="domain" description="Sigma factor regulator C-terminal" evidence="2">
    <location>
        <begin position="168"/>
        <end position="302"/>
    </location>
</feature>
<evidence type="ECO:0000256" key="1">
    <source>
        <dbReference type="SAM" id="Phobius"/>
    </source>
</evidence>
<proteinExistence type="predicted"/>
<sequence length="308" mass="35533">MEKIKENELEDIFDEKSLKKTLKKAKRITLVRTLLISVIVCLAVGYGVHRTNIWIVDKRGSEVAIEHQKADAVMKAPNTFIQTETIDFGFFKGTVKRKVYKVIEDKIIPWDTEEAHFGIRGFTSTSFSSYSTIVNDTTVVNIPSGEKEMMFYVPRYTYQKYSDDLAKLKDYPEDKYMEMGISFDKSYSLEEVKKLLPKSVHPTWFWVNNYDNKPAERSEPEFGRWLYGIYQATSELGKSDSYPNIKNEAAFLNKLKEYNKYDYKELKKRQKDGLIIGVVVTGTKEDLLSLKGKSYVKASSIGAVVDKY</sequence>
<evidence type="ECO:0000313" key="4">
    <source>
        <dbReference type="EMBL" id="PKG23297.1"/>
    </source>
</evidence>
<gene>
    <name evidence="4" type="ORF">CWS01_12670</name>
</gene>
<organism evidence="4 5">
    <name type="scientific">Niallia nealsonii</name>
    <dbReference type="NCBI Taxonomy" id="115979"/>
    <lineage>
        <taxon>Bacteria</taxon>
        <taxon>Bacillati</taxon>
        <taxon>Bacillota</taxon>
        <taxon>Bacilli</taxon>
        <taxon>Bacillales</taxon>
        <taxon>Bacillaceae</taxon>
        <taxon>Niallia</taxon>
    </lineage>
</organism>
<keyword evidence="1" id="KW-1133">Transmembrane helix</keyword>
<keyword evidence="5" id="KW-1185">Reference proteome</keyword>
<evidence type="ECO:0000259" key="3">
    <source>
        <dbReference type="Pfam" id="PF13800"/>
    </source>
</evidence>
<feature type="transmembrane region" description="Helical" evidence="1">
    <location>
        <begin position="29"/>
        <end position="48"/>
    </location>
</feature>
<reference evidence="4 5" key="1">
    <citation type="journal article" date="2003" name="Int. J. Syst. Evol. Microbiol.">
        <title>Bacillus nealsonii sp. nov., isolated from a spacecraft-assembly facility, whose spores are gamma-radiation resistant.</title>
        <authorList>
            <person name="Venkateswaran K."/>
            <person name="Kempf M."/>
            <person name="Chen F."/>
            <person name="Satomi M."/>
            <person name="Nicholson W."/>
            <person name="Kern R."/>
        </authorList>
    </citation>
    <scope>NUCLEOTIDE SEQUENCE [LARGE SCALE GENOMIC DNA]</scope>
    <source>
        <strain evidence="4 5">FO-92</strain>
    </source>
</reference>
<dbReference type="Pfam" id="PF13800">
    <property type="entry name" value="Sigma_reg_N"/>
    <property type="match status" value="1"/>
</dbReference>
<comment type="caution">
    <text evidence="4">The sequence shown here is derived from an EMBL/GenBank/DDBJ whole genome shotgun (WGS) entry which is preliminary data.</text>
</comment>
<dbReference type="AlphaFoldDB" id="A0A2N0Z1C9"/>
<dbReference type="InterPro" id="IPR029101">
    <property type="entry name" value="Sigma_reg_N"/>
</dbReference>
<dbReference type="OrthoDB" id="1730160at2"/>
<feature type="domain" description="Sigma factor regulator N-terminal" evidence="3">
    <location>
        <begin position="19"/>
        <end position="106"/>
    </location>
</feature>
<keyword evidence="1" id="KW-0472">Membrane</keyword>
<dbReference type="Pfam" id="PF13791">
    <property type="entry name" value="Sigma_reg_C"/>
    <property type="match status" value="1"/>
</dbReference>
<dbReference type="EMBL" id="PISE01000026">
    <property type="protein sequence ID" value="PKG23297.1"/>
    <property type="molecule type" value="Genomic_DNA"/>
</dbReference>